<dbReference type="InterPro" id="IPR000092">
    <property type="entry name" value="Polyprenyl_synt"/>
</dbReference>
<evidence type="ECO:0000256" key="4">
    <source>
        <dbReference type="ARBA" id="ARBA00022723"/>
    </source>
</evidence>
<dbReference type="GO" id="GO:0004659">
    <property type="term" value="F:prenyltransferase activity"/>
    <property type="evidence" value="ECO:0007669"/>
    <property type="project" value="InterPro"/>
</dbReference>
<proteinExistence type="inferred from homology"/>
<evidence type="ECO:0000256" key="3">
    <source>
        <dbReference type="ARBA" id="ARBA00022679"/>
    </source>
</evidence>
<name>A0A520MZK1_9GAMM</name>
<dbReference type="Gene3D" id="1.10.600.10">
    <property type="entry name" value="Farnesyl Diphosphate Synthase"/>
    <property type="match status" value="1"/>
</dbReference>
<dbReference type="EMBL" id="SHBF01000024">
    <property type="protein sequence ID" value="RZO26644.1"/>
    <property type="molecule type" value="Genomic_DNA"/>
</dbReference>
<dbReference type="GO" id="GO:0046872">
    <property type="term" value="F:metal ion binding"/>
    <property type="evidence" value="ECO:0007669"/>
    <property type="project" value="UniProtKB-KW"/>
</dbReference>
<dbReference type="GO" id="GO:0016114">
    <property type="term" value="P:terpenoid biosynthetic process"/>
    <property type="evidence" value="ECO:0007669"/>
    <property type="project" value="UniProtKB-ARBA"/>
</dbReference>
<evidence type="ECO:0000256" key="5">
    <source>
        <dbReference type="ARBA" id="ARBA00022842"/>
    </source>
</evidence>
<dbReference type="PANTHER" id="PTHR43281:SF1">
    <property type="entry name" value="FARNESYL DIPHOSPHATE SYNTHASE"/>
    <property type="match status" value="1"/>
</dbReference>
<keyword evidence="5" id="KW-0460">Magnesium</keyword>
<dbReference type="Pfam" id="PF00348">
    <property type="entry name" value="polyprenyl_synt"/>
    <property type="match status" value="1"/>
</dbReference>
<evidence type="ECO:0000313" key="9">
    <source>
        <dbReference type="Proteomes" id="UP000318710"/>
    </source>
</evidence>
<evidence type="ECO:0000256" key="7">
    <source>
        <dbReference type="RuleBase" id="RU004466"/>
    </source>
</evidence>
<dbReference type="SFLD" id="SFLDS00005">
    <property type="entry name" value="Isoprenoid_Synthase_Type_I"/>
    <property type="match status" value="1"/>
</dbReference>
<sequence length="289" mass="32084">MLENFLSQTREQVSQNIKKSIGNSNLIEEAMSYSALGDSKMVRAALINASGRINKKISDSSLLTFSTGVELIHTYSLIHDDLPSMDDDDLRRGKDSNHIKFGEANAILAGDALQSLAYEIICNESSLEDKHKIEGIRMISKACGKNGMVYGQHLDINAETKKINEQSIENIHILKTGRLIECSVMLGQIGNEDLEEKELMKSFGNKIGLAFQITDDILEVTSSKETLGKNINSDVKNCKATYVNILGLDESIKKSKDLCESAINELKSIKSSEIDLLIELAKYICYREK</sequence>
<dbReference type="SUPFAM" id="SSF48576">
    <property type="entry name" value="Terpenoid synthases"/>
    <property type="match status" value="1"/>
</dbReference>
<dbReference type="FunFam" id="1.10.600.10:FF:000001">
    <property type="entry name" value="Geranylgeranyl diphosphate synthase"/>
    <property type="match status" value="1"/>
</dbReference>
<dbReference type="PANTHER" id="PTHR43281">
    <property type="entry name" value="FARNESYL DIPHOSPHATE SYNTHASE"/>
    <property type="match status" value="1"/>
</dbReference>
<dbReference type="NCBIfam" id="NF045485">
    <property type="entry name" value="FPPsyn"/>
    <property type="match status" value="1"/>
</dbReference>
<evidence type="ECO:0000256" key="1">
    <source>
        <dbReference type="ARBA" id="ARBA00001946"/>
    </source>
</evidence>
<dbReference type="AlphaFoldDB" id="A0A520MZK1"/>
<evidence type="ECO:0000313" key="8">
    <source>
        <dbReference type="EMBL" id="RZO26644.1"/>
    </source>
</evidence>
<dbReference type="SFLD" id="SFLDG01017">
    <property type="entry name" value="Polyprenyl_Transferase_Like"/>
    <property type="match status" value="1"/>
</dbReference>
<organism evidence="8 9">
    <name type="scientific">SAR86 cluster bacterium</name>
    <dbReference type="NCBI Taxonomy" id="2030880"/>
    <lineage>
        <taxon>Bacteria</taxon>
        <taxon>Pseudomonadati</taxon>
        <taxon>Pseudomonadota</taxon>
        <taxon>Gammaproteobacteria</taxon>
        <taxon>SAR86 cluster</taxon>
    </lineage>
</organism>
<keyword evidence="6" id="KW-0414">Isoprene biosynthesis</keyword>
<evidence type="ECO:0000256" key="2">
    <source>
        <dbReference type="ARBA" id="ARBA00006706"/>
    </source>
</evidence>
<keyword evidence="4" id="KW-0479">Metal-binding</keyword>
<comment type="similarity">
    <text evidence="2 7">Belongs to the FPP/GGPP synthase family.</text>
</comment>
<protein>
    <recommendedName>
        <fullName evidence="10">Polyprenyl synthetase family protein</fullName>
    </recommendedName>
</protein>
<comment type="caution">
    <text evidence="8">The sequence shown here is derived from an EMBL/GenBank/DDBJ whole genome shotgun (WGS) entry which is preliminary data.</text>
</comment>
<dbReference type="InterPro" id="IPR033749">
    <property type="entry name" value="Polyprenyl_synt_CS"/>
</dbReference>
<dbReference type="InterPro" id="IPR053378">
    <property type="entry name" value="Prenyl_diphosphate_synthase"/>
</dbReference>
<accession>A0A520MZK1</accession>
<dbReference type="PROSITE" id="PS00723">
    <property type="entry name" value="POLYPRENYL_SYNTHASE_1"/>
    <property type="match status" value="1"/>
</dbReference>
<dbReference type="GO" id="GO:0005737">
    <property type="term" value="C:cytoplasm"/>
    <property type="evidence" value="ECO:0007669"/>
    <property type="project" value="UniProtKB-ARBA"/>
</dbReference>
<gene>
    <name evidence="8" type="ORF">EVA93_03885</name>
</gene>
<dbReference type="CDD" id="cd00685">
    <property type="entry name" value="Trans_IPPS_HT"/>
    <property type="match status" value="1"/>
</dbReference>
<keyword evidence="3 7" id="KW-0808">Transferase</keyword>
<comment type="cofactor">
    <cofactor evidence="1">
        <name>Mg(2+)</name>
        <dbReference type="ChEBI" id="CHEBI:18420"/>
    </cofactor>
</comment>
<dbReference type="Proteomes" id="UP000318710">
    <property type="component" value="Unassembled WGS sequence"/>
</dbReference>
<evidence type="ECO:0008006" key="10">
    <source>
        <dbReference type="Google" id="ProtNLM"/>
    </source>
</evidence>
<dbReference type="InterPro" id="IPR008949">
    <property type="entry name" value="Isoprenoid_synthase_dom_sf"/>
</dbReference>
<dbReference type="GO" id="GO:0008654">
    <property type="term" value="P:phospholipid biosynthetic process"/>
    <property type="evidence" value="ECO:0007669"/>
    <property type="project" value="UniProtKB-ARBA"/>
</dbReference>
<evidence type="ECO:0000256" key="6">
    <source>
        <dbReference type="ARBA" id="ARBA00023229"/>
    </source>
</evidence>
<reference evidence="8 9" key="1">
    <citation type="submission" date="2019-02" db="EMBL/GenBank/DDBJ databases">
        <title>Prokaryotic population dynamics and viral predation in marine succession experiment using metagenomics: the confinement effect.</title>
        <authorList>
            <person name="Haro-Moreno J.M."/>
            <person name="Rodriguez-Valera F."/>
            <person name="Lopez-Perez M."/>
        </authorList>
    </citation>
    <scope>NUCLEOTIDE SEQUENCE [LARGE SCALE GENOMIC DNA]</scope>
    <source>
        <strain evidence="8">MED-G160</strain>
    </source>
</reference>